<organism evidence="2 3">
    <name type="scientific">Cymbomonas tetramitiformis</name>
    <dbReference type="NCBI Taxonomy" id="36881"/>
    <lineage>
        <taxon>Eukaryota</taxon>
        <taxon>Viridiplantae</taxon>
        <taxon>Chlorophyta</taxon>
        <taxon>Pyramimonadophyceae</taxon>
        <taxon>Pyramimonadales</taxon>
        <taxon>Pyramimonadaceae</taxon>
        <taxon>Cymbomonas</taxon>
    </lineage>
</organism>
<dbReference type="Proteomes" id="UP001190700">
    <property type="component" value="Unassembled WGS sequence"/>
</dbReference>
<evidence type="ECO:0000313" key="3">
    <source>
        <dbReference type="Proteomes" id="UP001190700"/>
    </source>
</evidence>
<comment type="caution">
    <text evidence="2">The sequence shown here is derived from an EMBL/GenBank/DDBJ whole genome shotgun (WGS) entry which is preliminary data.</text>
</comment>
<feature type="region of interest" description="Disordered" evidence="1">
    <location>
        <begin position="51"/>
        <end position="85"/>
    </location>
</feature>
<evidence type="ECO:0000256" key="1">
    <source>
        <dbReference type="SAM" id="MobiDB-lite"/>
    </source>
</evidence>
<proteinExistence type="predicted"/>
<feature type="compositionally biased region" description="Basic and acidic residues" evidence="1">
    <location>
        <begin position="51"/>
        <end position="61"/>
    </location>
</feature>
<reference evidence="2 3" key="1">
    <citation type="journal article" date="2015" name="Genome Biol. Evol.">
        <title>Comparative Genomics of a Bacterivorous Green Alga Reveals Evolutionary Causalities and Consequences of Phago-Mixotrophic Mode of Nutrition.</title>
        <authorList>
            <person name="Burns J.A."/>
            <person name="Paasch A."/>
            <person name="Narechania A."/>
            <person name="Kim E."/>
        </authorList>
    </citation>
    <scope>NUCLEOTIDE SEQUENCE [LARGE SCALE GENOMIC DNA]</scope>
    <source>
        <strain evidence="2 3">PLY_AMNH</strain>
    </source>
</reference>
<sequence length="118" mass="13503">MDFQEFQEALGAITMYKISNPYLPTHQRLDTFINNMLIPKAKMTKDLKGLKGFDFKDPKKEEKKKKFKIDSEHPSPISPEDSKKIAADKARNITVADTVVKKAEQELQDTYSRAVKQG</sequence>
<evidence type="ECO:0000313" key="2">
    <source>
        <dbReference type="EMBL" id="KAK3268725.1"/>
    </source>
</evidence>
<accession>A0AAE0G022</accession>
<dbReference type="EMBL" id="LGRX02011624">
    <property type="protein sequence ID" value="KAK3268725.1"/>
    <property type="molecule type" value="Genomic_DNA"/>
</dbReference>
<gene>
    <name evidence="2" type="ORF">CYMTET_22784</name>
</gene>
<keyword evidence="3" id="KW-1185">Reference proteome</keyword>
<dbReference type="AlphaFoldDB" id="A0AAE0G022"/>
<protein>
    <submittedName>
        <fullName evidence="2">Uncharacterized protein</fullName>
    </submittedName>
</protein>
<name>A0AAE0G022_9CHLO</name>